<keyword evidence="3" id="KW-0472">Membrane</keyword>
<dbReference type="PANTHER" id="PTHR21461:SF69">
    <property type="entry name" value="GLYCOSYLTRANSFERASE FAMILY 92 PROTEIN"/>
    <property type="match status" value="1"/>
</dbReference>
<evidence type="ECO:0000256" key="3">
    <source>
        <dbReference type="ARBA" id="ARBA00022989"/>
    </source>
</evidence>
<dbReference type="Pfam" id="PF13704">
    <property type="entry name" value="Glyco_tranf_2_4"/>
    <property type="match status" value="1"/>
</dbReference>
<dbReference type="Gene3D" id="3.90.550.10">
    <property type="entry name" value="Spore Coat Polysaccharide Biosynthesis Protein SpsA, Chain A"/>
    <property type="match status" value="1"/>
</dbReference>
<evidence type="ECO:0000256" key="1">
    <source>
        <dbReference type="ARBA" id="ARBA00004167"/>
    </source>
</evidence>
<dbReference type="GO" id="GO:0016757">
    <property type="term" value="F:glycosyltransferase activity"/>
    <property type="evidence" value="ECO:0007669"/>
    <property type="project" value="UniProtKB-KW"/>
</dbReference>
<accession>A0ABT6Q993</accession>
<gene>
    <name evidence="4" type="ORF">QJV33_09355</name>
</gene>
<keyword evidence="3" id="KW-1133">Transmembrane helix</keyword>
<organism evidence="4 5">
    <name type="scientific">Commensalibacter nepenthis</name>
    <dbReference type="NCBI Taxonomy" id="3043872"/>
    <lineage>
        <taxon>Bacteria</taxon>
        <taxon>Pseudomonadati</taxon>
        <taxon>Pseudomonadota</taxon>
        <taxon>Alphaproteobacteria</taxon>
        <taxon>Acetobacterales</taxon>
        <taxon>Acetobacteraceae</taxon>
    </lineage>
</organism>
<protein>
    <submittedName>
        <fullName evidence="4">Glycosyltransferase family 2 protein</fullName>
        <ecNumber evidence="4">2.4.-.-</ecNumber>
    </submittedName>
</protein>
<proteinExistence type="predicted"/>
<keyword evidence="2" id="KW-0812">Transmembrane</keyword>
<dbReference type="EMBL" id="JASBAN010000001">
    <property type="protein sequence ID" value="MDI2113477.1"/>
    <property type="molecule type" value="Genomic_DNA"/>
</dbReference>
<dbReference type="EC" id="2.4.-.-" evidence="4"/>
<evidence type="ECO:0000313" key="5">
    <source>
        <dbReference type="Proteomes" id="UP001431775"/>
    </source>
</evidence>
<comment type="caution">
    <text evidence="4">The sequence shown here is derived from an EMBL/GenBank/DDBJ whole genome shotgun (WGS) entry which is preliminary data.</text>
</comment>
<comment type="subcellular location">
    <subcellularLocation>
        <location evidence="1">Membrane</location>
        <topology evidence="1">Single-pass membrane protein</topology>
    </subcellularLocation>
</comment>
<dbReference type="Proteomes" id="UP001431775">
    <property type="component" value="Unassembled WGS sequence"/>
</dbReference>
<evidence type="ECO:0000256" key="2">
    <source>
        <dbReference type="ARBA" id="ARBA00022692"/>
    </source>
</evidence>
<name>A0ABT6Q993_9PROT</name>
<sequence length="503" mass="58650">MLSSTHSKTAVVLFVKDEAFDLPSWIAWHISYNFDSLIIYDDGSSDLTVDVINAASKYYDVRLQAVPYKLHFQHRQEAVYMDAAQRLRDEFDWVLFIDADEYLYLPNHSNIHDFLQSFPKDVGGIAFNWRCYGDGKNVLRPGVIVPEQFEYHSMPDLFENNTVKSLVKIKQMHPVYHDPHRFTVDGNIVNPLGEDVKWHAEHHRIAHAPDWSNGAILHYVIRSAEHYMDKVKRRSDIRNVIGIDYFSWWNHNERHAPIPKKRLGQLNKIIYTIQHQISLDRLSKAQQCPFIYRESSVKYTPYSLITFWDTELCTDNLYGNLVHRKNEDETANNKDTENVLLFLPNDLNYPAYLVTTKQDSFIYLSGERYISSCLSFKASLHGNRVTLRSYTRAILVTCINDEIGENIYKIKLSADWENDWEMLTLQPLSEEMASDNRVNHIRKIMQEAAYVDNIKLFRNEDDLVADIFSARLAALSGKERNIYCVKNDIDGFPWLSNSDNLSF</sequence>
<dbReference type="RefSeq" id="WP_281463079.1">
    <property type="nucleotide sequence ID" value="NZ_JASBAN010000001.1"/>
</dbReference>
<dbReference type="PANTHER" id="PTHR21461">
    <property type="entry name" value="GLYCOSYLTRANSFERASE FAMILY 92 PROTEIN"/>
    <property type="match status" value="1"/>
</dbReference>
<dbReference type="SUPFAM" id="SSF53448">
    <property type="entry name" value="Nucleotide-diphospho-sugar transferases"/>
    <property type="match status" value="1"/>
</dbReference>
<keyword evidence="4" id="KW-0328">Glycosyltransferase</keyword>
<keyword evidence="4" id="KW-0808">Transferase</keyword>
<dbReference type="InterPro" id="IPR029044">
    <property type="entry name" value="Nucleotide-diphossugar_trans"/>
</dbReference>
<evidence type="ECO:0000313" key="4">
    <source>
        <dbReference type="EMBL" id="MDI2113477.1"/>
    </source>
</evidence>
<keyword evidence="5" id="KW-1185">Reference proteome</keyword>
<reference evidence="4" key="1">
    <citation type="submission" date="2023-05" db="EMBL/GenBank/DDBJ databases">
        <title>Whole genome sequence of Commensalibacter sp.</title>
        <authorList>
            <person name="Charoenyingcharoen P."/>
            <person name="Yukphan P."/>
        </authorList>
    </citation>
    <scope>NUCLEOTIDE SEQUENCE</scope>
    <source>
        <strain evidence="4">TBRC 10068</strain>
    </source>
</reference>